<proteinExistence type="predicted"/>
<comment type="caution">
    <text evidence="1">The sequence shown here is derived from an EMBL/GenBank/DDBJ whole genome shotgun (WGS) entry which is preliminary data.</text>
</comment>
<reference evidence="1 2" key="1">
    <citation type="journal article" date="2019" name="Genome Biol. Evol.">
        <title>Insights into the evolution of the New World diploid cottons (Gossypium, subgenus Houzingenia) based on genome sequencing.</title>
        <authorList>
            <person name="Grover C.E."/>
            <person name="Arick M.A. 2nd"/>
            <person name="Thrash A."/>
            <person name="Conover J.L."/>
            <person name="Sanders W.S."/>
            <person name="Peterson D.G."/>
            <person name="Frelichowski J.E."/>
            <person name="Scheffler J.A."/>
            <person name="Scheffler B.E."/>
            <person name="Wendel J.F."/>
        </authorList>
    </citation>
    <scope>NUCLEOTIDE SEQUENCE [LARGE SCALE GENOMIC DNA]</scope>
    <source>
        <strain evidence="1">0</strain>
        <tissue evidence="1">Leaf</tissue>
    </source>
</reference>
<accession>A0A7J9G6G4</accession>
<evidence type="ECO:0000313" key="2">
    <source>
        <dbReference type="Proteomes" id="UP000593560"/>
    </source>
</evidence>
<dbReference type="EMBL" id="JABFAD010000002">
    <property type="protein sequence ID" value="MBA0792928.1"/>
    <property type="molecule type" value="Genomic_DNA"/>
</dbReference>
<evidence type="ECO:0000313" key="1">
    <source>
        <dbReference type="EMBL" id="MBA0792928.1"/>
    </source>
</evidence>
<name>A0A7J9G6G4_9ROSI</name>
<dbReference type="Proteomes" id="UP000593560">
    <property type="component" value="Unassembled WGS sequence"/>
</dbReference>
<organism evidence="1 2">
    <name type="scientific">Gossypium harknessii</name>
    <dbReference type="NCBI Taxonomy" id="34285"/>
    <lineage>
        <taxon>Eukaryota</taxon>
        <taxon>Viridiplantae</taxon>
        <taxon>Streptophyta</taxon>
        <taxon>Embryophyta</taxon>
        <taxon>Tracheophyta</taxon>
        <taxon>Spermatophyta</taxon>
        <taxon>Magnoliopsida</taxon>
        <taxon>eudicotyledons</taxon>
        <taxon>Gunneridae</taxon>
        <taxon>Pentapetalae</taxon>
        <taxon>rosids</taxon>
        <taxon>malvids</taxon>
        <taxon>Malvales</taxon>
        <taxon>Malvaceae</taxon>
        <taxon>Malvoideae</taxon>
        <taxon>Gossypium</taxon>
    </lineage>
</organism>
<keyword evidence="2" id="KW-1185">Reference proteome</keyword>
<protein>
    <submittedName>
        <fullName evidence="1">Uncharacterized protein</fullName>
    </submittedName>
</protein>
<dbReference type="AlphaFoldDB" id="A0A7J9G6G4"/>
<sequence>MTLNCFASSSTGSQSFLGSVFGEAQGEVSSFRSYFCSYILNVVLDALSNYPIICFCRIMSTASPYNLSKKSLDYATTMESNA</sequence>
<gene>
    <name evidence="1" type="ORF">Gohar_017380</name>
</gene>